<organism evidence="2 3">
    <name type="scientific">Neisseria elongata subsp. glycolytica ATCC 29315</name>
    <dbReference type="NCBI Taxonomy" id="546263"/>
    <lineage>
        <taxon>Bacteria</taxon>
        <taxon>Pseudomonadati</taxon>
        <taxon>Pseudomonadota</taxon>
        <taxon>Betaproteobacteria</taxon>
        <taxon>Neisseriales</taxon>
        <taxon>Neisseriaceae</taxon>
        <taxon>Neisseria</taxon>
    </lineage>
</organism>
<dbReference type="Gene3D" id="1.10.260.40">
    <property type="entry name" value="lambda repressor-like DNA-binding domains"/>
    <property type="match status" value="1"/>
</dbReference>
<dbReference type="Proteomes" id="UP000005536">
    <property type="component" value="Unassembled WGS sequence"/>
</dbReference>
<dbReference type="EMBL" id="ADBF01000002">
    <property type="protein sequence ID" value="EFE51181.1"/>
    <property type="molecule type" value="Genomic_DNA"/>
</dbReference>
<accession>D4DM78</accession>
<name>D4DM78_NEIEG</name>
<dbReference type="AlphaFoldDB" id="D4DM78"/>
<comment type="caution">
    <text evidence="2">The sequence shown here is derived from an EMBL/GenBank/DDBJ whole genome shotgun (WGS) entry which is preliminary data.</text>
</comment>
<dbReference type="PROSITE" id="PS50943">
    <property type="entry name" value="HTH_CROC1"/>
    <property type="match status" value="1"/>
</dbReference>
<proteinExistence type="predicted"/>
<sequence>MLFLSIDEYNKKAALLPSEGNLKMSSFPQITNIREIRKKLGLNQNEFWSKIGVTQSGGSRYESGRNMPKPVRELLRLVHIERVDLERVNGKDLSVLRLLKEQEAETYHRLLKQLEKTENP</sequence>
<dbReference type="InterPro" id="IPR055172">
    <property type="entry name" value="HTH_RsaL-like"/>
</dbReference>
<evidence type="ECO:0000259" key="1">
    <source>
        <dbReference type="PROSITE" id="PS50943"/>
    </source>
</evidence>
<dbReference type="CDD" id="cd00093">
    <property type="entry name" value="HTH_XRE"/>
    <property type="match status" value="1"/>
</dbReference>
<reference evidence="2 3" key="1">
    <citation type="submission" date="2010-02" db="EMBL/GenBank/DDBJ databases">
        <authorList>
            <person name="Weinstock G."/>
            <person name="Sodergren E."/>
            <person name="Clifton S."/>
            <person name="Fulton L."/>
            <person name="Fulton B."/>
            <person name="Courtney L."/>
            <person name="Fronick C."/>
            <person name="Harrison M."/>
            <person name="Strong C."/>
            <person name="Farmer C."/>
            <person name="Delahaunty K."/>
            <person name="Markovic C."/>
            <person name="Hall O."/>
            <person name="Minx P."/>
            <person name="Tomlinson C."/>
            <person name="Mitreva M."/>
            <person name="Nelson J."/>
            <person name="Hou S."/>
            <person name="Wollam A."/>
            <person name="Pepin K.H."/>
            <person name="Johnson M."/>
            <person name="Bhonagiri V."/>
            <person name="Zhang X."/>
            <person name="Suruliraj S."/>
            <person name="Warren W."/>
            <person name="Chinwalla A."/>
            <person name="Mardis E.R."/>
            <person name="Wilson R.K."/>
        </authorList>
    </citation>
    <scope>NUCLEOTIDE SEQUENCE [LARGE SCALE GENOMIC DNA]</scope>
    <source>
        <strain evidence="2 3">ATCC 29315</strain>
    </source>
</reference>
<feature type="domain" description="HTH cro/C1-type" evidence="1">
    <location>
        <begin position="33"/>
        <end position="88"/>
    </location>
</feature>
<dbReference type="GO" id="GO:0003677">
    <property type="term" value="F:DNA binding"/>
    <property type="evidence" value="ECO:0007669"/>
    <property type="project" value="InterPro"/>
</dbReference>
<dbReference type="InterPro" id="IPR010982">
    <property type="entry name" value="Lambda_DNA-bd_dom_sf"/>
</dbReference>
<dbReference type="STRING" id="546263.NELON_11190"/>
<evidence type="ECO:0000313" key="2">
    <source>
        <dbReference type="EMBL" id="EFE51181.1"/>
    </source>
</evidence>
<evidence type="ECO:0000313" key="3">
    <source>
        <dbReference type="Proteomes" id="UP000005536"/>
    </source>
</evidence>
<dbReference type="Pfam" id="PF22495">
    <property type="entry name" value="HTH_92"/>
    <property type="match status" value="1"/>
</dbReference>
<dbReference type="SUPFAM" id="SSF47413">
    <property type="entry name" value="lambda repressor-like DNA-binding domains"/>
    <property type="match status" value="1"/>
</dbReference>
<dbReference type="InterPro" id="IPR001387">
    <property type="entry name" value="Cro/C1-type_HTH"/>
</dbReference>
<protein>
    <recommendedName>
        <fullName evidence="1">HTH cro/C1-type domain-containing protein</fullName>
    </recommendedName>
</protein>
<gene>
    <name evidence="2" type="ORF">NEIELOOT_00139</name>
</gene>